<comment type="caution">
    <text evidence="5">The sequence shown here is derived from an EMBL/GenBank/DDBJ whole genome shotgun (WGS) entry which is preliminary data.</text>
</comment>
<evidence type="ECO:0000259" key="4">
    <source>
        <dbReference type="Pfam" id="PF06094"/>
    </source>
</evidence>
<keyword evidence="5" id="KW-0808">Transferase</keyword>
<dbReference type="Gene3D" id="3.10.490.10">
    <property type="entry name" value="Gamma-glutamyl cyclotransferase-like"/>
    <property type="match status" value="1"/>
</dbReference>
<evidence type="ECO:0000256" key="3">
    <source>
        <dbReference type="RuleBase" id="RU367036"/>
    </source>
</evidence>
<evidence type="ECO:0000313" key="6">
    <source>
        <dbReference type="Proteomes" id="UP000542353"/>
    </source>
</evidence>
<accession>A0A7W7Z3F2</accession>
<dbReference type="GO" id="GO:0005829">
    <property type="term" value="C:cytosol"/>
    <property type="evidence" value="ECO:0007669"/>
    <property type="project" value="TreeGrafter"/>
</dbReference>
<dbReference type="InterPro" id="IPR013024">
    <property type="entry name" value="GGCT-like"/>
</dbReference>
<dbReference type="AlphaFoldDB" id="A0A7W7Z3F2"/>
<evidence type="ECO:0000313" key="5">
    <source>
        <dbReference type="EMBL" id="MBB5047320.1"/>
    </source>
</evidence>
<protein>
    <recommendedName>
        <fullName evidence="3">Gamma-glutamylcyclotransferase family protein</fullName>
    </recommendedName>
</protein>
<dbReference type="Proteomes" id="UP000542353">
    <property type="component" value="Unassembled WGS sequence"/>
</dbReference>
<gene>
    <name evidence="5" type="ORF">HNR60_002074</name>
</gene>
<dbReference type="InterPro" id="IPR039126">
    <property type="entry name" value="GGACT"/>
</dbReference>
<dbReference type="InterPro" id="IPR036568">
    <property type="entry name" value="GGCT-like_sf"/>
</dbReference>
<dbReference type="PANTHER" id="PTHR12510">
    <property type="entry name" value="TROPONIN C-AKIN-1 PROTEIN"/>
    <property type="match status" value="1"/>
</dbReference>
<dbReference type="EMBL" id="JACHIH010000010">
    <property type="protein sequence ID" value="MBB5047320.1"/>
    <property type="molecule type" value="Genomic_DNA"/>
</dbReference>
<feature type="active site" description="Proton acceptor" evidence="2">
    <location>
        <position position="81"/>
    </location>
</feature>
<organism evidence="5 6">
    <name type="scientific">Rhodopseudomonas rhenobacensis</name>
    <dbReference type="NCBI Taxonomy" id="87461"/>
    <lineage>
        <taxon>Bacteria</taxon>
        <taxon>Pseudomonadati</taxon>
        <taxon>Pseudomonadota</taxon>
        <taxon>Alphaproteobacteria</taxon>
        <taxon>Hyphomicrobiales</taxon>
        <taxon>Nitrobacteraceae</taxon>
        <taxon>Rhodopseudomonas</taxon>
    </lineage>
</organism>
<proteinExistence type="inferred from homology"/>
<sequence>MSEDHQTMHRVFAYGTLKRGLKNHHLMARARFIGVATSVPHYRMIAGDYPVLFEDGAGLLPVSGELFEVDDATLIELDKLESVGDLYDRKTVAIALGERVTDAFIYIGRPVAWASRGWPPFTARDRDGRLHWPALAE</sequence>
<feature type="domain" description="Gamma-glutamylcyclotransferase AIG2-like" evidence="4">
    <location>
        <begin position="11"/>
        <end position="110"/>
    </location>
</feature>
<comment type="similarity">
    <text evidence="1 3">Belongs to the gamma-glutamylcyclotransferase family.</text>
</comment>
<dbReference type="SUPFAM" id="SSF110857">
    <property type="entry name" value="Gamma-glutamyl cyclotransferase-like"/>
    <property type="match status" value="1"/>
</dbReference>
<dbReference type="Pfam" id="PF06094">
    <property type="entry name" value="GGACT"/>
    <property type="match status" value="1"/>
</dbReference>
<dbReference type="GO" id="GO:0016740">
    <property type="term" value="F:transferase activity"/>
    <property type="evidence" value="ECO:0007669"/>
    <property type="project" value="UniProtKB-KW"/>
</dbReference>
<evidence type="ECO:0000256" key="2">
    <source>
        <dbReference type="PIRSR" id="PIRSR639126-1"/>
    </source>
</evidence>
<reference evidence="5 6" key="1">
    <citation type="submission" date="2020-08" db="EMBL/GenBank/DDBJ databases">
        <title>Genomic Encyclopedia of Type Strains, Phase IV (KMG-IV): sequencing the most valuable type-strain genomes for metagenomic binning, comparative biology and taxonomic classification.</title>
        <authorList>
            <person name="Goeker M."/>
        </authorList>
    </citation>
    <scope>NUCLEOTIDE SEQUENCE [LARGE SCALE GENOMIC DNA]</scope>
    <source>
        <strain evidence="5 6">DSM 12706</strain>
    </source>
</reference>
<dbReference type="GO" id="GO:0061929">
    <property type="term" value="F:gamma-glutamylaminecyclotransferase activity"/>
    <property type="evidence" value="ECO:0007669"/>
    <property type="project" value="InterPro"/>
</dbReference>
<evidence type="ECO:0000256" key="1">
    <source>
        <dbReference type="ARBA" id="ARBA00008861"/>
    </source>
</evidence>
<dbReference type="InterPro" id="IPR009288">
    <property type="entry name" value="AIG2-like_dom"/>
</dbReference>
<dbReference type="CDD" id="cd06661">
    <property type="entry name" value="GGCT_like"/>
    <property type="match status" value="1"/>
</dbReference>
<name>A0A7W7Z3F2_9BRAD</name>
<dbReference type="RefSeq" id="WP_184257040.1">
    <property type="nucleotide sequence ID" value="NZ_JACHIH010000010.1"/>
</dbReference>
<dbReference type="PANTHER" id="PTHR12510:SF4">
    <property type="entry name" value="GAMMA-GLUTAMYLAMINECYCLOTRANSFERASE"/>
    <property type="match status" value="1"/>
</dbReference>
<keyword evidence="6" id="KW-1185">Reference proteome</keyword>